<feature type="domain" description="Conserved oligomeric Golgi complex subunit 2 N-terminal" evidence="10">
    <location>
        <begin position="63"/>
        <end position="131"/>
    </location>
</feature>
<protein>
    <recommendedName>
        <fullName evidence="3">Conserved oligomeric Golgi complex subunit 2</fullName>
    </recommendedName>
    <alternativeName>
        <fullName evidence="8">Component of oligomeric Golgi complex 2</fullName>
    </alternativeName>
</protein>
<dbReference type="InterPro" id="IPR024603">
    <property type="entry name" value="COG_complex_COG2_C"/>
</dbReference>
<organism evidence="14">
    <name type="scientific">Compsopogon caeruleus</name>
    <dbReference type="NCBI Taxonomy" id="31354"/>
    <lineage>
        <taxon>Eukaryota</taxon>
        <taxon>Rhodophyta</taxon>
        <taxon>Compsopogonophyceae</taxon>
        <taxon>Compsopogonales</taxon>
        <taxon>Compsopogonaceae</taxon>
        <taxon>Compsopogon</taxon>
    </lineage>
</organism>
<evidence type="ECO:0000256" key="4">
    <source>
        <dbReference type="ARBA" id="ARBA00022448"/>
    </source>
</evidence>
<feature type="compositionally biased region" description="Polar residues" evidence="9">
    <location>
        <begin position="791"/>
        <end position="800"/>
    </location>
</feature>
<evidence type="ECO:0000313" key="12">
    <source>
        <dbReference type="EMBL" id="CAD9234523.1"/>
    </source>
</evidence>
<evidence type="ECO:0000313" key="13">
    <source>
        <dbReference type="EMBL" id="CAD9234524.1"/>
    </source>
</evidence>
<keyword evidence="4" id="KW-0813">Transport</keyword>
<dbReference type="Pfam" id="PF06148">
    <property type="entry name" value="COG2_N"/>
    <property type="match status" value="1"/>
</dbReference>
<dbReference type="InterPro" id="IPR024602">
    <property type="entry name" value="COG_su2_N"/>
</dbReference>
<keyword evidence="5" id="KW-0653">Protein transport</keyword>
<evidence type="ECO:0000256" key="7">
    <source>
        <dbReference type="ARBA" id="ARBA00023136"/>
    </source>
</evidence>
<evidence type="ECO:0000259" key="10">
    <source>
        <dbReference type="Pfam" id="PF06148"/>
    </source>
</evidence>
<dbReference type="AlphaFoldDB" id="A0A6T6C4W6"/>
<accession>A0A6T6C4W6</accession>
<feature type="region of interest" description="Disordered" evidence="9">
    <location>
        <begin position="1"/>
        <end position="41"/>
    </location>
</feature>
<keyword evidence="6" id="KW-0333">Golgi apparatus</keyword>
<evidence type="ECO:0000256" key="9">
    <source>
        <dbReference type="SAM" id="MobiDB-lite"/>
    </source>
</evidence>
<sequence length="800" mass="89552">MSEPATSKGQIGESGSAKPFVEKQRDESNPPNNRILEMSPTRGPAMASIMFPKRISGEGYRQLCFDPADLSDAEFNVTAFVSKLRTHAPLTIIRDDLMAHLTELKGELIQGIQRDFNAFVSLGNLVNETEDLVATVVNPLEKVQEDIQTLNDALSRHIQQLDETLALRREMASRQSALELLLRAGELVHRCERLVGEVDSTQNPDEQWLLIERLAGDWAHLRNARDRCPKNSKFIVSLRKKIVYVESNMRRRLDEWLRKGLLSNSLGQTTSVLATYFLTELFGDARACFREVVVLPFVNSSIRMALALATAEKMRGSGGANAAEALGVTEKAIHEFMNSRCSDILDICSKDDRLRKFDLLCTVIWPTIESSIVQNMKAVFQPGIPDVFHRAFLSGSRIFGIMKENCKSSEELLRLKNHSSSIDFWKQWNLPVYFQLRFREIVDPFENPLAFLPQEVAEDDPAHDFSPKHFQLLSPNAYSMIQSRALILAIRKCWDSENYLLPLTHRFLRLNLQLISRYASWAREGVAGKWGVKRKLAVGAAHVFGDLLVMKSRLPAEIAALLRTRSQTNTLGSYMLGCIDSSIAESMTEIANLFPVLHDAMASELSDECASALQSIKGILATYRGYNRPTPTQYSRYVPNILRPLRTFLSENCARLSDDVRLEISRRVIEVTTERYAEVAIDSINNAKKAEDALKRLNIIGKSSASTASESDKISTQLYLDVQKFGTEIELFGLATAEISGYPALWKRLTEETSLAHSPSLHRSAVSTSPVAPSEPAEPNGTERPMPEATLPSNSSSCQQ</sequence>
<dbReference type="EMBL" id="HBGH01011897">
    <property type="protein sequence ID" value="CAD9234524.1"/>
    <property type="molecule type" value="Transcribed_RNA"/>
</dbReference>
<dbReference type="PANTHER" id="PTHR12961">
    <property type="entry name" value="CONSERVED OLIGOMERIC GOLGI COMPLEX COMPONENT 2"/>
    <property type="match status" value="1"/>
</dbReference>
<dbReference type="Pfam" id="PF12022">
    <property type="entry name" value="COG2_C"/>
    <property type="match status" value="1"/>
</dbReference>
<comment type="subcellular location">
    <subcellularLocation>
        <location evidence="1">Golgi apparatus membrane</location>
        <topology evidence="1">Peripheral membrane protein</topology>
    </subcellularLocation>
</comment>
<dbReference type="EMBL" id="HBGH01011898">
    <property type="protein sequence ID" value="CAD9234525.1"/>
    <property type="molecule type" value="Transcribed_RNA"/>
</dbReference>
<dbReference type="GO" id="GO:0007030">
    <property type="term" value="P:Golgi organization"/>
    <property type="evidence" value="ECO:0007669"/>
    <property type="project" value="InterPro"/>
</dbReference>
<dbReference type="PANTHER" id="PTHR12961:SF0">
    <property type="entry name" value="CONSERVED OLIGOMERIC GOLGI COMPLEX SUBUNIT 2"/>
    <property type="match status" value="1"/>
</dbReference>
<evidence type="ECO:0000256" key="1">
    <source>
        <dbReference type="ARBA" id="ARBA00004395"/>
    </source>
</evidence>
<dbReference type="GO" id="GO:0015031">
    <property type="term" value="P:protein transport"/>
    <property type="evidence" value="ECO:0007669"/>
    <property type="project" value="UniProtKB-KW"/>
</dbReference>
<comment type="similarity">
    <text evidence="2">Belongs to the COG2 family.</text>
</comment>
<dbReference type="GO" id="GO:0017119">
    <property type="term" value="C:Golgi transport complex"/>
    <property type="evidence" value="ECO:0007669"/>
    <property type="project" value="TreeGrafter"/>
</dbReference>
<dbReference type="InterPro" id="IPR009316">
    <property type="entry name" value="COG2"/>
</dbReference>
<evidence type="ECO:0000256" key="8">
    <source>
        <dbReference type="ARBA" id="ARBA00031344"/>
    </source>
</evidence>
<feature type="region of interest" description="Disordered" evidence="9">
    <location>
        <begin position="757"/>
        <end position="800"/>
    </location>
</feature>
<dbReference type="GO" id="GO:0000139">
    <property type="term" value="C:Golgi membrane"/>
    <property type="evidence" value="ECO:0007669"/>
    <property type="project" value="UniProtKB-SubCell"/>
</dbReference>
<evidence type="ECO:0000256" key="2">
    <source>
        <dbReference type="ARBA" id="ARBA00007603"/>
    </source>
</evidence>
<name>A0A6T6C4W6_9RHOD</name>
<evidence type="ECO:0000313" key="14">
    <source>
        <dbReference type="EMBL" id="CAD9234525.1"/>
    </source>
</evidence>
<feature type="domain" description="COG complex component COG2 C-terminal" evidence="11">
    <location>
        <begin position="426"/>
        <end position="722"/>
    </location>
</feature>
<evidence type="ECO:0000256" key="6">
    <source>
        <dbReference type="ARBA" id="ARBA00023034"/>
    </source>
</evidence>
<dbReference type="GO" id="GO:0006891">
    <property type="term" value="P:intra-Golgi vesicle-mediated transport"/>
    <property type="evidence" value="ECO:0007669"/>
    <property type="project" value="TreeGrafter"/>
</dbReference>
<keyword evidence="7" id="KW-0472">Membrane</keyword>
<gene>
    <name evidence="12" type="ORF">CCAE0312_LOCUS6612</name>
    <name evidence="13" type="ORF">CCAE0312_LOCUS6613</name>
    <name evidence="14" type="ORF">CCAE0312_LOCUS6614</name>
</gene>
<evidence type="ECO:0000256" key="3">
    <source>
        <dbReference type="ARBA" id="ARBA00020977"/>
    </source>
</evidence>
<dbReference type="EMBL" id="HBGH01011896">
    <property type="protein sequence ID" value="CAD9234523.1"/>
    <property type="molecule type" value="Transcribed_RNA"/>
</dbReference>
<proteinExistence type="inferred from homology"/>
<evidence type="ECO:0000256" key="5">
    <source>
        <dbReference type="ARBA" id="ARBA00022927"/>
    </source>
</evidence>
<reference evidence="14" key="1">
    <citation type="submission" date="2021-01" db="EMBL/GenBank/DDBJ databases">
        <authorList>
            <person name="Corre E."/>
            <person name="Pelletier E."/>
            <person name="Niang G."/>
            <person name="Scheremetjew M."/>
            <person name="Finn R."/>
            <person name="Kale V."/>
            <person name="Holt S."/>
            <person name="Cochrane G."/>
            <person name="Meng A."/>
            <person name="Brown T."/>
            <person name="Cohen L."/>
        </authorList>
    </citation>
    <scope>NUCLEOTIDE SEQUENCE</scope>
    <source>
        <strain evidence="14">SAG 36.94</strain>
    </source>
</reference>
<evidence type="ECO:0000259" key="11">
    <source>
        <dbReference type="Pfam" id="PF12022"/>
    </source>
</evidence>